<dbReference type="Gene3D" id="1.20.1070.10">
    <property type="entry name" value="Rhodopsin 7-helix transmembrane proteins"/>
    <property type="match status" value="1"/>
</dbReference>
<dbReference type="CDD" id="cd00637">
    <property type="entry name" value="7tm_classA_rhodopsin-like"/>
    <property type="match status" value="1"/>
</dbReference>
<reference evidence="7" key="1">
    <citation type="submission" date="2021-10" db="EMBL/GenBank/DDBJ databases">
        <title>Tropical sea cucumber genome reveals ecological adaptation and Cuvierian tubules defense mechanism.</title>
        <authorList>
            <person name="Chen T."/>
        </authorList>
    </citation>
    <scope>NUCLEOTIDE SEQUENCE</scope>
    <source>
        <strain evidence="7">Nanhai2018</strain>
        <tissue evidence="7">Muscle</tissue>
    </source>
</reference>
<evidence type="ECO:0000256" key="3">
    <source>
        <dbReference type="ARBA" id="ARBA00022989"/>
    </source>
</evidence>
<dbReference type="Pfam" id="PF00001">
    <property type="entry name" value="7tm_1"/>
    <property type="match status" value="1"/>
</dbReference>
<evidence type="ECO:0000259" key="6">
    <source>
        <dbReference type="PROSITE" id="PS50262"/>
    </source>
</evidence>
<keyword evidence="2 5" id="KW-0812">Transmembrane</keyword>
<feature type="transmembrane region" description="Helical" evidence="5">
    <location>
        <begin position="29"/>
        <end position="56"/>
    </location>
</feature>
<dbReference type="GO" id="GO:0004930">
    <property type="term" value="F:G protein-coupled receptor activity"/>
    <property type="evidence" value="ECO:0007669"/>
    <property type="project" value="InterPro"/>
</dbReference>
<keyword evidence="3 5" id="KW-1133">Transmembrane helix</keyword>
<sequence>MEMCILFIYRISHEGKCMNEVKIGGIGRYLIAFVSVITTLVLPVVVILYVYGYIIWTLRTNKFKLSMKIQQSVRDAFKAMTIVSVTYTICWTPDMVLYFVTTFVTPSDWEGNFYQWALVLAGSNV</sequence>
<accession>A0A9Q1CG03</accession>
<dbReference type="GO" id="GO:0016020">
    <property type="term" value="C:membrane"/>
    <property type="evidence" value="ECO:0007669"/>
    <property type="project" value="UniProtKB-SubCell"/>
</dbReference>
<dbReference type="SUPFAM" id="SSF81321">
    <property type="entry name" value="Family A G protein-coupled receptor-like"/>
    <property type="match status" value="1"/>
</dbReference>
<dbReference type="PROSITE" id="PS50262">
    <property type="entry name" value="G_PROTEIN_RECEP_F1_2"/>
    <property type="match status" value="1"/>
</dbReference>
<proteinExistence type="predicted"/>
<evidence type="ECO:0000256" key="2">
    <source>
        <dbReference type="ARBA" id="ARBA00022692"/>
    </source>
</evidence>
<comment type="caution">
    <text evidence="7">The sequence shown here is derived from an EMBL/GenBank/DDBJ whole genome shotgun (WGS) entry which is preliminary data.</text>
</comment>
<organism evidence="7 8">
    <name type="scientific">Holothuria leucospilota</name>
    <name type="common">Black long sea cucumber</name>
    <name type="synonym">Mertensiothuria leucospilota</name>
    <dbReference type="NCBI Taxonomy" id="206669"/>
    <lineage>
        <taxon>Eukaryota</taxon>
        <taxon>Metazoa</taxon>
        <taxon>Echinodermata</taxon>
        <taxon>Eleutherozoa</taxon>
        <taxon>Echinozoa</taxon>
        <taxon>Holothuroidea</taxon>
        <taxon>Aspidochirotacea</taxon>
        <taxon>Aspidochirotida</taxon>
        <taxon>Holothuriidae</taxon>
        <taxon>Holothuria</taxon>
    </lineage>
</organism>
<dbReference type="InterPro" id="IPR000276">
    <property type="entry name" value="GPCR_Rhodpsn"/>
</dbReference>
<evidence type="ECO:0000256" key="1">
    <source>
        <dbReference type="ARBA" id="ARBA00004370"/>
    </source>
</evidence>
<name>A0A9Q1CG03_HOLLE</name>
<evidence type="ECO:0000256" key="5">
    <source>
        <dbReference type="SAM" id="Phobius"/>
    </source>
</evidence>
<dbReference type="EMBL" id="JAIZAY010000003">
    <property type="protein sequence ID" value="KAJ8044651.1"/>
    <property type="molecule type" value="Genomic_DNA"/>
</dbReference>
<evidence type="ECO:0000313" key="8">
    <source>
        <dbReference type="Proteomes" id="UP001152320"/>
    </source>
</evidence>
<feature type="domain" description="G-protein coupled receptors family 1 profile" evidence="6">
    <location>
        <begin position="1"/>
        <end position="125"/>
    </location>
</feature>
<dbReference type="AlphaFoldDB" id="A0A9Q1CG03"/>
<evidence type="ECO:0000256" key="4">
    <source>
        <dbReference type="ARBA" id="ARBA00023136"/>
    </source>
</evidence>
<comment type="subcellular location">
    <subcellularLocation>
        <location evidence="1">Membrane</location>
    </subcellularLocation>
</comment>
<dbReference type="PRINTS" id="PR00237">
    <property type="entry name" value="GPCRRHODOPSN"/>
</dbReference>
<evidence type="ECO:0000313" key="7">
    <source>
        <dbReference type="EMBL" id="KAJ8044651.1"/>
    </source>
</evidence>
<keyword evidence="4 5" id="KW-0472">Membrane</keyword>
<protein>
    <recommendedName>
        <fullName evidence="6">G-protein coupled receptors family 1 profile domain-containing protein</fullName>
    </recommendedName>
</protein>
<dbReference type="PANTHER" id="PTHR45698">
    <property type="entry name" value="TRACE AMINE-ASSOCIATED RECEPTOR 19N-RELATED"/>
    <property type="match status" value="1"/>
</dbReference>
<gene>
    <name evidence="7" type="ORF">HOLleu_07443</name>
</gene>
<dbReference type="PANTHER" id="PTHR45698:SF1">
    <property type="entry name" value="TRACE AMINE-ASSOCIATED RECEPTOR 13C-LIKE"/>
    <property type="match status" value="1"/>
</dbReference>
<dbReference type="InterPro" id="IPR017452">
    <property type="entry name" value="GPCR_Rhodpsn_7TM"/>
</dbReference>
<keyword evidence="8" id="KW-1185">Reference proteome</keyword>
<feature type="transmembrane region" description="Helical" evidence="5">
    <location>
        <begin position="77"/>
        <end position="100"/>
    </location>
</feature>
<dbReference type="Proteomes" id="UP001152320">
    <property type="component" value="Chromosome 3"/>
</dbReference>